<dbReference type="OrthoDB" id="10250831at2759"/>
<dbReference type="PANTHER" id="PTHR23001:SF7">
    <property type="entry name" value="EUKARYOTIC TRANSLATION INITIATION FACTOR 5"/>
    <property type="match status" value="1"/>
</dbReference>
<dbReference type="FunFam" id="3.30.30.170:FF:000002">
    <property type="entry name" value="Eukaryotic translation initiation factor 5"/>
    <property type="match status" value="1"/>
</dbReference>
<evidence type="ECO:0000256" key="3">
    <source>
        <dbReference type="ARBA" id="ARBA00022741"/>
    </source>
</evidence>
<keyword evidence="2 8" id="KW-0396">Initiation factor</keyword>
<keyword evidence="9" id="KW-1185">Reference proteome</keyword>
<dbReference type="SUPFAM" id="SSF48371">
    <property type="entry name" value="ARM repeat"/>
    <property type="match status" value="1"/>
</dbReference>
<dbReference type="InterPro" id="IPR016190">
    <property type="entry name" value="Transl_init_fac_IF2/IF5_Zn-bd"/>
</dbReference>
<dbReference type="GO" id="GO:0003743">
    <property type="term" value="F:translation initiation factor activity"/>
    <property type="evidence" value="ECO:0007669"/>
    <property type="project" value="UniProtKB-KW"/>
</dbReference>
<dbReference type="SUPFAM" id="SSF100966">
    <property type="entry name" value="Translation initiation factor 2 beta, aIF2beta, N-terminal domain"/>
    <property type="match status" value="1"/>
</dbReference>
<dbReference type="SUPFAM" id="SSF75689">
    <property type="entry name" value="Zinc-binding domain of translation initiation factor 2 beta"/>
    <property type="match status" value="1"/>
</dbReference>
<dbReference type="GO" id="GO:0001732">
    <property type="term" value="P:formation of cytoplasmic translation initiation complex"/>
    <property type="evidence" value="ECO:0007669"/>
    <property type="project" value="TreeGrafter"/>
</dbReference>
<gene>
    <name evidence="8" type="primary">TIF5</name>
    <name evidence="8" type="ORF">IWW39_000670</name>
</gene>
<name>A0A9W8GJL6_9FUNG</name>
<feature type="region of interest" description="Disordered" evidence="6">
    <location>
        <begin position="144"/>
        <end position="173"/>
    </location>
</feature>
<dbReference type="GO" id="GO:0005829">
    <property type="term" value="C:cytosol"/>
    <property type="evidence" value="ECO:0007669"/>
    <property type="project" value="TreeGrafter"/>
</dbReference>
<keyword evidence="5" id="KW-0342">GTP-binding</keyword>
<evidence type="ECO:0000256" key="6">
    <source>
        <dbReference type="SAM" id="MobiDB-lite"/>
    </source>
</evidence>
<dbReference type="InterPro" id="IPR016189">
    <property type="entry name" value="Transl_init_fac_IF2/IF5_N"/>
</dbReference>
<dbReference type="Gene3D" id="1.25.40.180">
    <property type="match status" value="1"/>
</dbReference>
<organism evidence="8 9">
    <name type="scientific">Coemansia spiralis</name>
    <dbReference type="NCBI Taxonomy" id="417178"/>
    <lineage>
        <taxon>Eukaryota</taxon>
        <taxon>Fungi</taxon>
        <taxon>Fungi incertae sedis</taxon>
        <taxon>Zoopagomycota</taxon>
        <taxon>Kickxellomycotina</taxon>
        <taxon>Kickxellomycetes</taxon>
        <taxon>Kickxellales</taxon>
        <taxon>Kickxellaceae</taxon>
        <taxon>Coemansia</taxon>
    </lineage>
</organism>
<accession>A0A9W8GJL6</accession>
<keyword evidence="3" id="KW-0547">Nucleotide-binding</keyword>
<comment type="caution">
    <text evidence="8">The sequence shown here is derived from an EMBL/GenBank/DDBJ whole genome shotgun (WGS) entry which is preliminary data.</text>
</comment>
<dbReference type="GO" id="GO:0005525">
    <property type="term" value="F:GTP binding"/>
    <property type="evidence" value="ECO:0007669"/>
    <property type="project" value="UniProtKB-KW"/>
</dbReference>
<dbReference type="InterPro" id="IPR045196">
    <property type="entry name" value="IF2/IF5"/>
</dbReference>
<protein>
    <submittedName>
        <fullName evidence="8">Eukaryotic translation initiation factor 5</fullName>
    </submittedName>
</protein>
<evidence type="ECO:0000313" key="9">
    <source>
        <dbReference type="Proteomes" id="UP001151516"/>
    </source>
</evidence>
<dbReference type="SMART" id="SM00515">
    <property type="entry name" value="eIF5C"/>
    <property type="match status" value="1"/>
</dbReference>
<dbReference type="SMART" id="SM00653">
    <property type="entry name" value="eIF2B_5"/>
    <property type="match status" value="1"/>
</dbReference>
<evidence type="ECO:0000256" key="2">
    <source>
        <dbReference type="ARBA" id="ARBA00022540"/>
    </source>
</evidence>
<dbReference type="EMBL" id="JANBTX010000010">
    <property type="protein sequence ID" value="KAJ2690576.1"/>
    <property type="molecule type" value="Genomic_DNA"/>
</dbReference>
<keyword evidence="4" id="KW-0648">Protein biosynthesis</keyword>
<dbReference type="GO" id="GO:0071074">
    <property type="term" value="F:eukaryotic initiation factor eIF2 binding"/>
    <property type="evidence" value="ECO:0007669"/>
    <property type="project" value="TreeGrafter"/>
</dbReference>
<dbReference type="Pfam" id="PF02020">
    <property type="entry name" value="W2"/>
    <property type="match status" value="1"/>
</dbReference>
<sequence length="393" mass="43328">MSSGYYNIPRSVKDPFLRYKMPRLLAKIEGKGNGIKTVLSNIVDVARALSRPPAYPTKYFGGELGAQVQIEEKSERYIVNGAHEVSKLQDALDGFIDRYVLCVVCKNPETDLIVGKDKLITRKCMACGERSDVDMRHGLAKYIVNHPPPKEKKGGQHASAANGNGEGAGADDGLDGLAQDTVKLAIANDEDEDDEDWDIDLDMSAEAVAQRKQAMSAGHSVIDRYSNGADEEESDDPYDLLGDFIRENAGIADSKIFAKATELGLGKKHRAVIVVILCLFEESTTVAKDVAKHDQLLLSFGTSDKHQRAVIGGFERLIESRMDALLAKTPVILKALFDEDIVEEEAFLEWGKKPSKKYVDKEVAKKIHKAAEPFIQWLAEAEEEEATDSEDDE</sequence>
<feature type="domain" description="W2" evidence="7">
    <location>
        <begin position="227"/>
        <end position="388"/>
    </location>
</feature>
<proteinExistence type="inferred from homology"/>
<comment type="similarity">
    <text evidence="1">Belongs to the eIF-2-beta/eIF-5 family.</text>
</comment>
<dbReference type="InterPro" id="IPR003307">
    <property type="entry name" value="W2_domain"/>
</dbReference>
<reference evidence="8" key="1">
    <citation type="submission" date="2022-07" db="EMBL/GenBank/DDBJ databases">
        <title>Phylogenomic reconstructions and comparative analyses of Kickxellomycotina fungi.</title>
        <authorList>
            <person name="Reynolds N.K."/>
            <person name="Stajich J.E."/>
            <person name="Barry K."/>
            <person name="Grigoriev I.V."/>
            <person name="Crous P."/>
            <person name="Smith M.E."/>
        </authorList>
    </citation>
    <scope>NUCLEOTIDE SEQUENCE</scope>
    <source>
        <strain evidence="8">CBS 109367</strain>
    </source>
</reference>
<evidence type="ECO:0000256" key="5">
    <source>
        <dbReference type="ARBA" id="ARBA00023134"/>
    </source>
</evidence>
<evidence type="ECO:0000259" key="7">
    <source>
        <dbReference type="PROSITE" id="PS51363"/>
    </source>
</evidence>
<dbReference type="InterPro" id="IPR002735">
    <property type="entry name" value="Transl_init_fac_IF2/IF5_dom"/>
</dbReference>
<dbReference type="Gene3D" id="2.20.25.350">
    <property type="match status" value="1"/>
</dbReference>
<evidence type="ECO:0000313" key="8">
    <source>
        <dbReference type="EMBL" id="KAJ2690576.1"/>
    </source>
</evidence>
<dbReference type="FunFam" id="2.20.25.350:FF:000001">
    <property type="entry name" value="Eukaryotic translation initiation factor 5"/>
    <property type="match status" value="1"/>
</dbReference>
<dbReference type="Proteomes" id="UP001151516">
    <property type="component" value="Unassembled WGS sequence"/>
</dbReference>
<dbReference type="PROSITE" id="PS51363">
    <property type="entry name" value="W2"/>
    <property type="match status" value="1"/>
</dbReference>
<dbReference type="CDD" id="cd11561">
    <property type="entry name" value="W2_eIF5"/>
    <property type="match status" value="1"/>
</dbReference>
<dbReference type="AlphaFoldDB" id="A0A9W8GJL6"/>
<evidence type="ECO:0000256" key="1">
    <source>
        <dbReference type="ARBA" id="ARBA00010397"/>
    </source>
</evidence>
<dbReference type="PANTHER" id="PTHR23001">
    <property type="entry name" value="EUKARYOTIC TRANSLATION INITIATION FACTOR"/>
    <property type="match status" value="1"/>
</dbReference>
<dbReference type="InterPro" id="IPR016024">
    <property type="entry name" value="ARM-type_fold"/>
</dbReference>
<dbReference type="Gene3D" id="3.30.30.170">
    <property type="match status" value="1"/>
</dbReference>
<evidence type="ECO:0000256" key="4">
    <source>
        <dbReference type="ARBA" id="ARBA00022917"/>
    </source>
</evidence>
<dbReference type="GO" id="GO:0005092">
    <property type="term" value="F:GDP-dissociation inhibitor activity"/>
    <property type="evidence" value="ECO:0007669"/>
    <property type="project" value="TreeGrafter"/>
</dbReference>
<dbReference type="Pfam" id="PF01873">
    <property type="entry name" value="eIF-5_eIF-2B"/>
    <property type="match status" value="1"/>
</dbReference>